<protein>
    <recommendedName>
        <fullName evidence="7">Tat pathway signal sequence</fullName>
    </recommendedName>
</protein>
<dbReference type="AlphaFoldDB" id="A0A370TL81"/>
<feature type="transmembrane region" description="Helical" evidence="4">
    <location>
        <begin position="59"/>
        <end position="83"/>
    </location>
</feature>
<gene>
    <name evidence="5" type="ORF">BP5553_05640</name>
</gene>
<accession>A0A370TL81</accession>
<evidence type="ECO:0000313" key="5">
    <source>
        <dbReference type="EMBL" id="RDL36288.1"/>
    </source>
</evidence>
<keyword evidence="4" id="KW-1133">Transmembrane helix</keyword>
<sequence length="309" mass="35355">MAPWNLSKRMAAEEKKAFSPLSQNSSMDEQTSPFLDSPTAEEMDHTYQREPASIPRRALCLNIGLFLASMALFVGSVVTHSFGPTDRECSTRMSAYSPVMDAVEYEWVTFENEFSTAPTKYRGKPNAELEQAWMDLWKYGAFPVPMNKIEALNQSKDLDWRRVNPGEPDSPTVGLLEGFHQIHCLNLIRQYTYKDDWDYSNASSWHGGPEMVRWHVDHCIETLRMNLMCTADVTPYLIWNDPDGFNGESPSFNTLHKCRKWEPIVDWVKEHVVFNGTALEIAEEEDKAKAMAGHSGHQNHEDSHNRTSF</sequence>
<evidence type="ECO:0000256" key="4">
    <source>
        <dbReference type="SAM" id="Phobius"/>
    </source>
</evidence>
<evidence type="ECO:0000256" key="3">
    <source>
        <dbReference type="SAM" id="MobiDB-lite"/>
    </source>
</evidence>
<feature type="region of interest" description="Disordered" evidence="3">
    <location>
        <begin position="285"/>
        <end position="309"/>
    </location>
</feature>
<comment type="similarity">
    <text evidence="2">Belongs to the ustYa family.</text>
</comment>
<dbReference type="GeneID" id="43598489"/>
<dbReference type="EMBL" id="NPIC01000004">
    <property type="protein sequence ID" value="RDL36288.1"/>
    <property type="molecule type" value="Genomic_DNA"/>
</dbReference>
<organism evidence="5 6">
    <name type="scientific">Venustampulla echinocandica</name>
    <dbReference type="NCBI Taxonomy" id="2656787"/>
    <lineage>
        <taxon>Eukaryota</taxon>
        <taxon>Fungi</taxon>
        <taxon>Dikarya</taxon>
        <taxon>Ascomycota</taxon>
        <taxon>Pezizomycotina</taxon>
        <taxon>Leotiomycetes</taxon>
        <taxon>Helotiales</taxon>
        <taxon>Pleuroascaceae</taxon>
        <taxon>Venustampulla</taxon>
    </lineage>
</organism>
<comment type="caution">
    <text evidence="5">The sequence shown here is derived from an EMBL/GenBank/DDBJ whole genome shotgun (WGS) entry which is preliminary data.</text>
</comment>
<keyword evidence="4" id="KW-0812">Transmembrane</keyword>
<dbReference type="RefSeq" id="XP_031868944.1">
    <property type="nucleotide sequence ID" value="XM_032014263.1"/>
</dbReference>
<evidence type="ECO:0000256" key="1">
    <source>
        <dbReference type="ARBA" id="ARBA00004685"/>
    </source>
</evidence>
<evidence type="ECO:0008006" key="7">
    <source>
        <dbReference type="Google" id="ProtNLM"/>
    </source>
</evidence>
<comment type="pathway">
    <text evidence="1">Mycotoxin biosynthesis.</text>
</comment>
<dbReference type="Pfam" id="PF11807">
    <property type="entry name" value="UstYa"/>
    <property type="match status" value="1"/>
</dbReference>
<dbReference type="Proteomes" id="UP000254866">
    <property type="component" value="Unassembled WGS sequence"/>
</dbReference>
<keyword evidence="4" id="KW-0472">Membrane</keyword>
<evidence type="ECO:0000256" key="2">
    <source>
        <dbReference type="ARBA" id="ARBA00035112"/>
    </source>
</evidence>
<keyword evidence="6" id="KW-1185">Reference proteome</keyword>
<feature type="region of interest" description="Disordered" evidence="3">
    <location>
        <begin position="15"/>
        <end position="49"/>
    </location>
</feature>
<dbReference type="PANTHER" id="PTHR33365:SF4">
    <property type="entry name" value="CYCLOCHLOROTINE BIOSYNTHESIS PROTEIN O"/>
    <property type="match status" value="1"/>
</dbReference>
<dbReference type="STRING" id="2656787.A0A370TL81"/>
<dbReference type="OrthoDB" id="3687641at2759"/>
<dbReference type="InterPro" id="IPR021765">
    <property type="entry name" value="UstYa-like"/>
</dbReference>
<reference evidence="5 6" key="1">
    <citation type="journal article" date="2018" name="IMA Fungus">
        <title>IMA Genome-F 9: Draft genome sequence of Annulohypoxylon stygium, Aspergillus mulundensis, Berkeleyomyces basicola (syn. Thielaviopsis basicola), Ceratocystis smalleyi, two Cercospora beticola strains, Coleophoma cylindrospora, Fusarium fracticaudum, Phialophora cf. hyalina, and Morchella septimelata.</title>
        <authorList>
            <person name="Wingfield B.D."/>
            <person name="Bills G.F."/>
            <person name="Dong Y."/>
            <person name="Huang W."/>
            <person name="Nel W.J."/>
            <person name="Swalarsk-Parry B.S."/>
            <person name="Vaghefi N."/>
            <person name="Wilken P.M."/>
            <person name="An Z."/>
            <person name="de Beer Z.W."/>
            <person name="De Vos L."/>
            <person name="Chen L."/>
            <person name="Duong T.A."/>
            <person name="Gao Y."/>
            <person name="Hammerbacher A."/>
            <person name="Kikkert J.R."/>
            <person name="Li Y."/>
            <person name="Li H."/>
            <person name="Li K."/>
            <person name="Li Q."/>
            <person name="Liu X."/>
            <person name="Ma X."/>
            <person name="Naidoo K."/>
            <person name="Pethybridge S.J."/>
            <person name="Sun J."/>
            <person name="Steenkamp E.T."/>
            <person name="van der Nest M.A."/>
            <person name="van Wyk S."/>
            <person name="Wingfield M.J."/>
            <person name="Xiong C."/>
            <person name="Yue Q."/>
            <person name="Zhang X."/>
        </authorList>
    </citation>
    <scope>NUCLEOTIDE SEQUENCE [LARGE SCALE GENOMIC DNA]</scope>
    <source>
        <strain evidence="5 6">BP 5553</strain>
    </source>
</reference>
<dbReference type="GO" id="GO:0043386">
    <property type="term" value="P:mycotoxin biosynthetic process"/>
    <property type="evidence" value="ECO:0007669"/>
    <property type="project" value="InterPro"/>
</dbReference>
<dbReference type="PANTHER" id="PTHR33365">
    <property type="entry name" value="YALI0B05434P"/>
    <property type="match status" value="1"/>
</dbReference>
<proteinExistence type="inferred from homology"/>
<feature type="compositionally biased region" description="Basic and acidic residues" evidence="3">
    <location>
        <begin position="298"/>
        <end position="309"/>
    </location>
</feature>
<evidence type="ECO:0000313" key="6">
    <source>
        <dbReference type="Proteomes" id="UP000254866"/>
    </source>
</evidence>
<name>A0A370TL81_9HELO</name>
<feature type="compositionally biased region" description="Polar residues" evidence="3">
    <location>
        <begin position="20"/>
        <end position="34"/>
    </location>
</feature>